<dbReference type="PRINTS" id="PR00035">
    <property type="entry name" value="HTHGNTR"/>
</dbReference>
<accession>A0AAE4AN99</accession>
<evidence type="ECO:0000313" key="6">
    <source>
        <dbReference type="EMBL" id="MDQ0289195.1"/>
    </source>
</evidence>
<dbReference type="InterPro" id="IPR046335">
    <property type="entry name" value="LacI/GalR-like_sensor"/>
</dbReference>
<comment type="caution">
    <text evidence="6">The sequence shown here is derived from an EMBL/GenBank/DDBJ whole genome shotgun (WGS) entry which is preliminary data.</text>
</comment>
<dbReference type="PANTHER" id="PTHR30146:SF109">
    <property type="entry name" value="HTH-TYPE TRANSCRIPTIONAL REGULATOR GALS"/>
    <property type="match status" value="1"/>
</dbReference>
<evidence type="ECO:0000259" key="5">
    <source>
        <dbReference type="PROSITE" id="PS50949"/>
    </source>
</evidence>
<evidence type="ECO:0000313" key="7">
    <source>
        <dbReference type="Proteomes" id="UP001238163"/>
    </source>
</evidence>
<evidence type="ECO:0000256" key="3">
    <source>
        <dbReference type="ARBA" id="ARBA00023163"/>
    </source>
</evidence>
<dbReference type="Pfam" id="PF00392">
    <property type="entry name" value="GntR"/>
    <property type="match status" value="1"/>
</dbReference>
<feature type="domain" description="HTH gntR-type" evidence="5">
    <location>
        <begin position="7"/>
        <end position="75"/>
    </location>
</feature>
<evidence type="ECO:0000256" key="1">
    <source>
        <dbReference type="ARBA" id="ARBA00023015"/>
    </source>
</evidence>
<dbReference type="GO" id="GO:0003700">
    <property type="term" value="F:DNA-binding transcription factor activity"/>
    <property type="evidence" value="ECO:0007669"/>
    <property type="project" value="InterPro"/>
</dbReference>
<dbReference type="PANTHER" id="PTHR30146">
    <property type="entry name" value="LACI-RELATED TRANSCRIPTIONAL REPRESSOR"/>
    <property type="match status" value="1"/>
</dbReference>
<dbReference type="SUPFAM" id="SSF46785">
    <property type="entry name" value="Winged helix' DNA-binding domain"/>
    <property type="match status" value="1"/>
</dbReference>
<dbReference type="SUPFAM" id="SSF53822">
    <property type="entry name" value="Periplasmic binding protein-like I"/>
    <property type="match status" value="1"/>
</dbReference>
<dbReference type="InterPro" id="IPR036390">
    <property type="entry name" value="WH_DNA-bd_sf"/>
</dbReference>
<proteinExistence type="predicted"/>
<evidence type="ECO:0000256" key="4">
    <source>
        <dbReference type="SAM" id="MobiDB-lite"/>
    </source>
</evidence>
<feature type="compositionally biased region" description="Basic residues" evidence="4">
    <location>
        <begin position="364"/>
        <end position="373"/>
    </location>
</feature>
<sequence length="379" mass="40660">MADRRENCRRDAVLQRMRVLVAELRSAGQVFLPSERALCEQIGTSRVTLRIALAELENEGLLASSCAQGRVIAGSSPAAGKGRVLFISQGRSCIQLPAWNRLWFVFKELAGRAGYDCELALGEVSEDVLDRADAIIYSGSADAAGRRLGAYAAKRGKVIGVQENHVGLLPYVVALDNRAAGRLAAQTLLAAGYQRPAILRRKDGYFAFEHREEGFCGELARVLPGYDAPKLHMVGASSLAFIRDYLGKIDDFLRQDIDALFVAGDGMIELFYSSFSPTRRIPDDFGFIALASSHECLVHQPPITAVGHATNGVAQAIVRLLDSLRAGASAPALTLLAPTLHVGATVRGAATPAAGASPTALPASRRRAHARKNTTKEKD</sequence>
<keyword evidence="1" id="KW-0805">Transcription regulation</keyword>
<gene>
    <name evidence="6" type="ORF">J3R75_001302</name>
</gene>
<protein>
    <submittedName>
        <fullName evidence="6">DNA-binding LacI/PurR family transcriptional regulator</fullName>
    </submittedName>
</protein>
<dbReference type="InterPro" id="IPR028082">
    <property type="entry name" value="Peripla_BP_I"/>
</dbReference>
<keyword evidence="7" id="KW-1185">Reference proteome</keyword>
<reference evidence="6" key="1">
    <citation type="submission" date="2023-07" db="EMBL/GenBank/DDBJ databases">
        <title>Genomic Encyclopedia of Type Strains, Phase IV (KMG-IV): sequencing the most valuable type-strain genomes for metagenomic binning, comparative biology and taxonomic classification.</title>
        <authorList>
            <person name="Goeker M."/>
        </authorList>
    </citation>
    <scope>NUCLEOTIDE SEQUENCE</scope>
    <source>
        <strain evidence="6">DSM 24202</strain>
    </source>
</reference>
<dbReference type="InterPro" id="IPR000524">
    <property type="entry name" value="Tscrpt_reg_HTH_GntR"/>
</dbReference>
<dbReference type="EMBL" id="JAUSVL010000001">
    <property type="protein sequence ID" value="MDQ0289195.1"/>
    <property type="molecule type" value="Genomic_DNA"/>
</dbReference>
<dbReference type="Proteomes" id="UP001238163">
    <property type="component" value="Unassembled WGS sequence"/>
</dbReference>
<feature type="compositionally biased region" description="Low complexity" evidence="4">
    <location>
        <begin position="351"/>
        <end position="363"/>
    </location>
</feature>
<dbReference type="Pfam" id="PF13377">
    <property type="entry name" value="Peripla_BP_3"/>
    <property type="match status" value="1"/>
</dbReference>
<dbReference type="RefSeq" id="WP_307260550.1">
    <property type="nucleotide sequence ID" value="NZ_JAUSVL010000001.1"/>
</dbReference>
<keyword evidence="2 6" id="KW-0238">DNA-binding</keyword>
<feature type="region of interest" description="Disordered" evidence="4">
    <location>
        <begin position="351"/>
        <end position="379"/>
    </location>
</feature>
<dbReference type="Gene3D" id="1.10.10.10">
    <property type="entry name" value="Winged helix-like DNA-binding domain superfamily/Winged helix DNA-binding domain"/>
    <property type="match status" value="1"/>
</dbReference>
<dbReference type="InterPro" id="IPR036388">
    <property type="entry name" value="WH-like_DNA-bd_sf"/>
</dbReference>
<name>A0AAE4AN99_9BACT</name>
<dbReference type="PROSITE" id="PS50949">
    <property type="entry name" value="HTH_GNTR"/>
    <property type="match status" value="1"/>
</dbReference>
<dbReference type="AlphaFoldDB" id="A0AAE4AN99"/>
<dbReference type="Gene3D" id="3.40.50.2300">
    <property type="match status" value="2"/>
</dbReference>
<dbReference type="GO" id="GO:0000976">
    <property type="term" value="F:transcription cis-regulatory region binding"/>
    <property type="evidence" value="ECO:0007669"/>
    <property type="project" value="TreeGrafter"/>
</dbReference>
<keyword evidence="3" id="KW-0804">Transcription</keyword>
<organism evidence="6 7">
    <name type="scientific">Oligosphaera ethanolica</name>
    <dbReference type="NCBI Taxonomy" id="760260"/>
    <lineage>
        <taxon>Bacteria</taxon>
        <taxon>Pseudomonadati</taxon>
        <taxon>Lentisphaerota</taxon>
        <taxon>Oligosphaeria</taxon>
        <taxon>Oligosphaerales</taxon>
        <taxon>Oligosphaeraceae</taxon>
        <taxon>Oligosphaera</taxon>
    </lineage>
</organism>
<evidence type="ECO:0000256" key="2">
    <source>
        <dbReference type="ARBA" id="ARBA00023125"/>
    </source>
</evidence>